<proteinExistence type="predicted"/>
<keyword evidence="2" id="KW-1185">Reference proteome</keyword>
<dbReference type="Proteomes" id="UP000702425">
    <property type="component" value="Unassembled WGS sequence"/>
</dbReference>
<gene>
    <name evidence="1" type="ORF">E5S67_05133</name>
</gene>
<sequence>MNNSSAYIELLKTFPPRPITAEKELIATQKAIGFSVGQRRTDFRRTRLFKRT</sequence>
<name>A0ABX2D3Y7_9CYAN</name>
<protein>
    <submittedName>
        <fullName evidence="1">Uncharacterized protein</fullName>
    </submittedName>
</protein>
<reference evidence="1 2" key="1">
    <citation type="journal article" date="2020" name="Sci. Rep.">
        <title>A novel cyanobacterial geosmin producer, revising GeoA distribution and dispersion patterns in Bacteria.</title>
        <authorList>
            <person name="Churro C."/>
            <person name="Semedo-Aguiar A.P."/>
            <person name="Silva A.D."/>
            <person name="Pereira-Leal J.B."/>
            <person name="Leite R.B."/>
        </authorList>
    </citation>
    <scope>NUCLEOTIDE SEQUENCE [LARGE SCALE GENOMIC DNA]</scope>
    <source>
        <strain evidence="1 2">IPMA8</strain>
    </source>
</reference>
<dbReference type="EMBL" id="SRRZ01000125">
    <property type="protein sequence ID" value="NQE37362.1"/>
    <property type="molecule type" value="Genomic_DNA"/>
</dbReference>
<accession>A0ABX2D3Y7</accession>
<evidence type="ECO:0000313" key="1">
    <source>
        <dbReference type="EMBL" id="NQE37362.1"/>
    </source>
</evidence>
<organism evidence="1 2">
    <name type="scientific">Microcoleus asticus IPMA8</name>
    <dbReference type="NCBI Taxonomy" id="2563858"/>
    <lineage>
        <taxon>Bacteria</taxon>
        <taxon>Bacillati</taxon>
        <taxon>Cyanobacteriota</taxon>
        <taxon>Cyanophyceae</taxon>
        <taxon>Oscillatoriophycideae</taxon>
        <taxon>Oscillatoriales</taxon>
        <taxon>Microcoleaceae</taxon>
        <taxon>Microcoleus</taxon>
        <taxon>Microcoleus asticus</taxon>
    </lineage>
</organism>
<comment type="caution">
    <text evidence="1">The sequence shown here is derived from an EMBL/GenBank/DDBJ whole genome shotgun (WGS) entry which is preliminary data.</text>
</comment>
<evidence type="ECO:0000313" key="2">
    <source>
        <dbReference type="Proteomes" id="UP000702425"/>
    </source>
</evidence>